<sequence length="72" mass="8539">MNIDIEKKNIVQWVQNLTDEKIIEKILALKDNTQISSFEKKLIDEGLRDIKEGNLYSHEEVKESFKTRFSKK</sequence>
<comment type="caution">
    <text evidence="1">The sequence shown here is derived from an EMBL/GenBank/DDBJ whole genome shotgun (WGS) entry which is preliminary data.</text>
</comment>
<dbReference type="RefSeq" id="WP_140997269.1">
    <property type="nucleotide sequence ID" value="NZ_VDCZ01000004.1"/>
</dbReference>
<dbReference type="EMBL" id="WQLW01000004">
    <property type="protein sequence ID" value="MVO08873.1"/>
    <property type="molecule type" value="Genomic_DNA"/>
</dbReference>
<dbReference type="AlphaFoldDB" id="A0A6I4IGP5"/>
<dbReference type="OrthoDB" id="1376900at2"/>
<protein>
    <recommendedName>
        <fullName evidence="3">Addiction module protein</fullName>
    </recommendedName>
</protein>
<evidence type="ECO:0008006" key="3">
    <source>
        <dbReference type="Google" id="ProtNLM"/>
    </source>
</evidence>
<organism evidence="1 2">
    <name type="scientific">Flavobacterium profundi</name>
    <dbReference type="NCBI Taxonomy" id="1774945"/>
    <lineage>
        <taxon>Bacteria</taxon>
        <taxon>Pseudomonadati</taxon>
        <taxon>Bacteroidota</taxon>
        <taxon>Flavobacteriia</taxon>
        <taxon>Flavobacteriales</taxon>
        <taxon>Flavobacteriaceae</taxon>
        <taxon>Flavobacterium</taxon>
    </lineage>
</organism>
<dbReference type="Proteomes" id="UP000431264">
    <property type="component" value="Unassembled WGS sequence"/>
</dbReference>
<proteinExistence type="predicted"/>
<evidence type="ECO:0000313" key="2">
    <source>
        <dbReference type="Proteomes" id="UP000431264"/>
    </source>
</evidence>
<name>A0A6I4IGP5_9FLAO</name>
<evidence type="ECO:0000313" key="1">
    <source>
        <dbReference type="EMBL" id="MVO08873.1"/>
    </source>
</evidence>
<reference evidence="2" key="1">
    <citation type="submission" date="2019-05" db="EMBL/GenBank/DDBJ databases">
        <title>Flavobacterium profundi sp. nov., isolated from a deep-sea seamount.</title>
        <authorList>
            <person name="Zhang D.-C."/>
        </authorList>
    </citation>
    <scope>NUCLEOTIDE SEQUENCE [LARGE SCALE GENOMIC DNA]</scope>
    <source>
        <strain evidence="2">TP390</strain>
    </source>
</reference>
<accession>A0A6I4IGP5</accession>
<keyword evidence="2" id="KW-1185">Reference proteome</keyword>
<gene>
    <name evidence="1" type="ORF">GOQ30_06805</name>
</gene>